<evidence type="ECO:0000313" key="1">
    <source>
        <dbReference type="EMBL" id="WSD15837.1"/>
    </source>
</evidence>
<dbReference type="Proteomes" id="UP001340816">
    <property type="component" value="Chromosome"/>
</dbReference>
<sequence>MTREERLTAYSGFAEAVVAYRRAQYDPFHRRTEDRDSQALVDAKTESYYRRMIAQQALFRVQLVTDDRGLVQLAEGALEATRLMAEATDRPSLESSVERAKQALNDFVLGAGEQIRLN</sequence>
<dbReference type="RefSeq" id="WP_266759948.1">
    <property type="nucleotide sequence ID" value="NZ_CP109135.1"/>
</dbReference>
<evidence type="ECO:0000313" key="2">
    <source>
        <dbReference type="Proteomes" id="UP001340816"/>
    </source>
</evidence>
<dbReference type="EMBL" id="CP109135">
    <property type="protein sequence ID" value="WSD15837.1"/>
    <property type="molecule type" value="Genomic_DNA"/>
</dbReference>
<name>A0ABZ1HB87_STRPH</name>
<protein>
    <submittedName>
        <fullName evidence="1">Uncharacterized protein</fullName>
    </submittedName>
</protein>
<reference evidence="1 2" key="1">
    <citation type="submission" date="2022-10" db="EMBL/GenBank/DDBJ databases">
        <title>The complete genomes of actinobacterial strains from the NBC collection.</title>
        <authorList>
            <person name="Joergensen T.S."/>
            <person name="Alvarez Arevalo M."/>
            <person name="Sterndorff E.B."/>
            <person name="Faurdal D."/>
            <person name="Vuksanovic O."/>
            <person name="Mourched A.-S."/>
            <person name="Charusanti P."/>
            <person name="Shaw S."/>
            <person name="Blin K."/>
            <person name="Weber T."/>
        </authorList>
    </citation>
    <scope>NUCLEOTIDE SEQUENCE [LARGE SCALE GENOMIC DNA]</scope>
    <source>
        <strain evidence="1 2">NBC 01752</strain>
    </source>
</reference>
<accession>A0ABZ1HB87</accession>
<gene>
    <name evidence="1" type="ORF">OHB35_22740</name>
</gene>
<keyword evidence="2" id="KW-1185">Reference proteome</keyword>
<proteinExistence type="predicted"/>
<organism evidence="1 2">
    <name type="scientific">Streptomyces phaeochromogenes</name>
    <dbReference type="NCBI Taxonomy" id="1923"/>
    <lineage>
        <taxon>Bacteria</taxon>
        <taxon>Bacillati</taxon>
        <taxon>Actinomycetota</taxon>
        <taxon>Actinomycetes</taxon>
        <taxon>Kitasatosporales</taxon>
        <taxon>Streptomycetaceae</taxon>
        <taxon>Streptomyces</taxon>
        <taxon>Streptomyces phaeochromogenes group</taxon>
    </lineage>
</organism>